<evidence type="ECO:0000256" key="4">
    <source>
        <dbReference type="ARBA" id="ARBA00022553"/>
    </source>
</evidence>
<keyword evidence="8 10" id="KW-1133">Transmembrane helix</keyword>
<keyword evidence="5" id="KW-0808">Transferase</keyword>
<dbReference type="CDD" id="cd00082">
    <property type="entry name" value="HisKA"/>
    <property type="match status" value="1"/>
</dbReference>
<keyword evidence="4" id="KW-0597">Phosphoprotein</keyword>
<dbReference type="SMART" id="SM00388">
    <property type="entry name" value="HisKA"/>
    <property type="match status" value="1"/>
</dbReference>
<feature type="domain" description="HAMP" evidence="12">
    <location>
        <begin position="138"/>
        <end position="191"/>
    </location>
</feature>
<reference evidence="14" key="1">
    <citation type="journal article" date="2019" name="Int. J. Syst. Evol. Microbiol.">
        <title>The Global Catalogue of Microorganisms (GCM) 10K type strain sequencing project: providing services to taxonomists for standard genome sequencing and annotation.</title>
        <authorList>
            <consortium name="The Broad Institute Genomics Platform"/>
            <consortium name="The Broad Institute Genome Sequencing Center for Infectious Disease"/>
            <person name="Wu L."/>
            <person name="Ma J."/>
        </authorList>
    </citation>
    <scope>NUCLEOTIDE SEQUENCE [LARGE SCALE GENOMIC DNA]</scope>
    <source>
        <strain evidence="14">CGMCC 4.7152</strain>
    </source>
</reference>
<proteinExistence type="predicted"/>
<comment type="catalytic activity">
    <reaction evidence="1">
        <text>ATP + protein L-histidine = ADP + protein N-phospho-L-histidine.</text>
        <dbReference type="EC" id="2.7.13.3"/>
    </reaction>
</comment>
<keyword evidence="13" id="KW-0067">ATP-binding</keyword>
<evidence type="ECO:0000256" key="7">
    <source>
        <dbReference type="ARBA" id="ARBA00022777"/>
    </source>
</evidence>
<dbReference type="InterPro" id="IPR036890">
    <property type="entry name" value="HATPase_C_sf"/>
</dbReference>
<dbReference type="PANTHER" id="PTHR45436:SF5">
    <property type="entry name" value="SENSOR HISTIDINE KINASE TRCS"/>
    <property type="match status" value="1"/>
</dbReference>
<dbReference type="Gene3D" id="1.10.287.130">
    <property type="match status" value="1"/>
</dbReference>
<dbReference type="EC" id="2.7.13.3" evidence="3"/>
<evidence type="ECO:0000256" key="2">
    <source>
        <dbReference type="ARBA" id="ARBA00004236"/>
    </source>
</evidence>
<dbReference type="InterPro" id="IPR003661">
    <property type="entry name" value="HisK_dim/P_dom"/>
</dbReference>
<dbReference type="GO" id="GO:0005524">
    <property type="term" value="F:ATP binding"/>
    <property type="evidence" value="ECO:0007669"/>
    <property type="project" value="UniProtKB-KW"/>
</dbReference>
<dbReference type="PROSITE" id="PS50109">
    <property type="entry name" value="HIS_KIN"/>
    <property type="match status" value="1"/>
</dbReference>
<dbReference type="Proteomes" id="UP001595912">
    <property type="component" value="Unassembled WGS sequence"/>
</dbReference>
<dbReference type="SUPFAM" id="SSF47384">
    <property type="entry name" value="Homodimeric domain of signal transducing histidine kinase"/>
    <property type="match status" value="1"/>
</dbReference>
<dbReference type="EMBL" id="JBHSIU010000003">
    <property type="protein sequence ID" value="MFC4996375.1"/>
    <property type="molecule type" value="Genomic_DNA"/>
</dbReference>
<dbReference type="InterPro" id="IPR050428">
    <property type="entry name" value="TCS_sensor_his_kinase"/>
</dbReference>
<protein>
    <recommendedName>
        <fullName evidence="3">histidine kinase</fullName>
        <ecNumber evidence="3">2.7.13.3</ecNumber>
    </recommendedName>
</protein>
<evidence type="ECO:0000256" key="3">
    <source>
        <dbReference type="ARBA" id="ARBA00012438"/>
    </source>
</evidence>
<sequence>MTGPRLTIRSRITLLCTGLFVICAAVLVAITYTLVATLPPAVTSASISPQQAAYLADCGHDLQRTDVDAERRTRCLRAVKALTDPAFDAGTDPAFNAGVDLGAQRQRDETLTHLLAYSLATLAAVAVMAALGGWMIARRVLRPVHMLTMAAQAASEHNLSARVSLGGPRDELRELADTFDRMLGRLHTAFDSQRRFIANASHELRGPMTDMRTTVDVVLSKPAPTPDELIGMGRDIRTAVGQANALINALLTLTRNEYGLAVREPVDLAAIAEEVLDSVDIGNLHRHASLQPAETAGDPVLLERLIINLVDNAVRYNTPGGAIRLTTSTVDGRAVLTVANTGPVIAPDAVDGLLEPFRRLHDRSDNDGFGLGLAIVASISAVHDGTVTAQPIPDGGLNVTVTLPKAGPEVDHTTA</sequence>
<dbReference type="SUPFAM" id="SSF158472">
    <property type="entry name" value="HAMP domain-like"/>
    <property type="match status" value="1"/>
</dbReference>
<gene>
    <name evidence="13" type="ORF">ACFPIJ_00865</name>
</gene>
<dbReference type="PROSITE" id="PS50885">
    <property type="entry name" value="HAMP"/>
    <property type="match status" value="1"/>
</dbReference>
<organism evidence="13 14">
    <name type="scientific">Dactylosporangium cerinum</name>
    <dbReference type="NCBI Taxonomy" id="1434730"/>
    <lineage>
        <taxon>Bacteria</taxon>
        <taxon>Bacillati</taxon>
        <taxon>Actinomycetota</taxon>
        <taxon>Actinomycetes</taxon>
        <taxon>Micromonosporales</taxon>
        <taxon>Micromonosporaceae</taxon>
        <taxon>Dactylosporangium</taxon>
    </lineage>
</organism>
<feature type="transmembrane region" description="Helical" evidence="10">
    <location>
        <begin position="114"/>
        <end position="137"/>
    </location>
</feature>
<feature type="domain" description="Histidine kinase" evidence="11">
    <location>
        <begin position="199"/>
        <end position="407"/>
    </location>
</feature>
<keyword evidence="10" id="KW-0472">Membrane</keyword>
<dbReference type="Gene3D" id="3.30.565.10">
    <property type="entry name" value="Histidine kinase-like ATPase, C-terminal domain"/>
    <property type="match status" value="1"/>
</dbReference>
<evidence type="ECO:0000256" key="10">
    <source>
        <dbReference type="SAM" id="Phobius"/>
    </source>
</evidence>
<dbReference type="PANTHER" id="PTHR45436">
    <property type="entry name" value="SENSOR HISTIDINE KINASE YKOH"/>
    <property type="match status" value="1"/>
</dbReference>
<dbReference type="Pfam" id="PF00512">
    <property type="entry name" value="HisKA"/>
    <property type="match status" value="1"/>
</dbReference>
<keyword evidence="6 10" id="KW-0812">Transmembrane</keyword>
<evidence type="ECO:0000256" key="8">
    <source>
        <dbReference type="ARBA" id="ARBA00022989"/>
    </source>
</evidence>
<dbReference type="InterPro" id="IPR036097">
    <property type="entry name" value="HisK_dim/P_sf"/>
</dbReference>
<evidence type="ECO:0000259" key="11">
    <source>
        <dbReference type="PROSITE" id="PS50109"/>
    </source>
</evidence>
<keyword evidence="14" id="KW-1185">Reference proteome</keyword>
<dbReference type="RefSeq" id="WP_380112576.1">
    <property type="nucleotide sequence ID" value="NZ_JBHSIU010000003.1"/>
</dbReference>
<keyword evidence="9" id="KW-0902">Two-component regulatory system</keyword>
<dbReference type="CDD" id="cd06225">
    <property type="entry name" value="HAMP"/>
    <property type="match status" value="1"/>
</dbReference>
<keyword evidence="13" id="KW-0547">Nucleotide-binding</keyword>
<dbReference type="InterPro" id="IPR003660">
    <property type="entry name" value="HAMP_dom"/>
</dbReference>
<dbReference type="Pfam" id="PF00672">
    <property type="entry name" value="HAMP"/>
    <property type="match status" value="1"/>
</dbReference>
<feature type="transmembrane region" description="Helical" evidence="10">
    <location>
        <begin position="12"/>
        <end position="35"/>
    </location>
</feature>
<dbReference type="InterPro" id="IPR003594">
    <property type="entry name" value="HATPase_dom"/>
</dbReference>
<evidence type="ECO:0000313" key="14">
    <source>
        <dbReference type="Proteomes" id="UP001595912"/>
    </source>
</evidence>
<dbReference type="SUPFAM" id="SSF55874">
    <property type="entry name" value="ATPase domain of HSP90 chaperone/DNA topoisomerase II/histidine kinase"/>
    <property type="match status" value="1"/>
</dbReference>
<keyword evidence="7" id="KW-0418">Kinase</keyword>
<evidence type="ECO:0000259" key="12">
    <source>
        <dbReference type="PROSITE" id="PS50885"/>
    </source>
</evidence>
<comment type="caution">
    <text evidence="13">The sequence shown here is derived from an EMBL/GenBank/DDBJ whole genome shotgun (WGS) entry which is preliminary data.</text>
</comment>
<dbReference type="InterPro" id="IPR005467">
    <property type="entry name" value="His_kinase_dom"/>
</dbReference>
<name>A0ABV9VLX0_9ACTN</name>
<comment type="subcellular location">
    <subcellularLocation>
        <location evidence="2">Cell membrane</location>
    </subcellularLocation>
</comment>
<evidence type="ECO:0000256" key="5">
    <source>
        <dbReference type="ARBA" id="ARBA00022679"/>
    </source>
</evidence>
<dbReference type="SMART" id="SM00304">
    <property type="entry name" value="HAMP"/>
    <property type="match status" value="1"/>
</dbReference>
<evidence type="ECO:0000256" key="1">
    <source>
        <dbReference type="ARBA" id="ARBA00000085"/>
    </source>
</evidence>
<evidence type="ECO:0000256" key="9">
    <source>
        <dbReference type="ARBA" id="ARBA00023012"/>
    </source>
</evidence>
<accession>A0ABV9VLX0</accession>
<evidence type="ECO:0000313" key="13">
    <source>
        <dbReference type="EMBL" id="MFC4996375.1"/>
    </source>
</evidence>
<dbReference type="SMART" id="SM00387">
    <property type="entry name" value="HATPase_c"/>
    <property type="match status" value="1"/>
</dbReference>
<evidence type="ECO:0000256" key="6">
    <source>
        <dbReference type="ARBA" id="ARBA00022692"/>
    </source>
</evidence>
<dbReference type="Pfam" id="PF02518">
    <property type="entry name" value="HATPase_c"/>
    <property type="match status" value="1"/>
</dbReference>
<dbReference type="Gene3D" id="6.10.340.10">
    <property type="match status" value="1"/>
</dbReference>